<dbReference type="Proteomes" id="UP000609346">
    <property type="component" value="Unassembled WGS sequence"/>
</dbReference>
<evidence type="ECO:0000313" key="2">
    <source>
        <dbReference type="Proteomes" id="UP000609346"/>
    </source>
</evidence>
<protein>
    <submittedName>
        <fullName evidence="1">Uncharacterized protein</fullName>
    </submittedName>
</protein>
<evidence type="ECO:0000313" key="1">
    <source>
        <dbReference type="EMBL" id="MBD3921475.1"/>
    </source>
</evidence>
<accession>A0ABR8N0T9</accession>
<keyword evidence="2" id="KW-1185">Reference proteome</keyword>
<proteinExistence type="predicted"/>
<reference evidence="1 2" key="1">
    <citation type="submission" date="2020-09" db="EMBL/GenBank/DDBJ databases">
        <title>Paenibacillus sp. strain PR3 16S rRNA gene Genome sequencing and assembly.</title>
        <authorList>
            <person name="Kim J."/>
        </authorList>
    </citation>
    <scope>NUCLEOTIDE SEQUENCE [LARGE SCALE GENOMIC DNA]</scope>
    <source>
        <strain evidence="1 2">PR3</strain>
    </source>
</reference>
<gene>
    <name evidence="1" type="ORF">H8B09_22095</name>
</gene>
<organism evidence="1 2">
    <name type="scientific">Paenibacillus terricola</name>
    <dbReference type="NCBI Taxonomy" id="2763503"/>
    <lineage>
        <taxon>Bacteria</taxon>
        <taxon>Bacillati</taxon>
        <taxon>Bacillota</taxon>
        <taxon>Bacilli</taxon>
        <taxon>Bacillales</taxon>
        <taxon>Paenibacillaceae</taxon>
        <taxon>Paenibacillus</taxon>
    </lineage>
</organism>
<comment type="caution">
    <text evidence="1">The sequence shown here is derived from an EMBL/GenBank/DDBJ whole genome shotgun (WGS) entry which is preliminary data.</text>
</comment>
<dbReference type="EMBL" id="JACXZA010000006">
    <property type="protein sequence ID" value="MBD3921475.1"/>
    <property type="molecule type" value="Genomic_DNA"/>
</dbReference>
<name>A0ABR8N0T9_9BACL</name>
<dbReference type="RefSeq" id="WP_191205779.1">
    <property type="nucleotide sequence ID" value="NZ_JACXZA010000006.1"/>
</dbReference>
<sequence length="58" mass="7025">MAEPITDDDGHLARMYVITVDLRERVRCRHDPDMTKRLRWAFTREQAECQQEWYRAGT</sequence>